<dbReference type="OMA" id="TAMWHIV"/>
<dbReference type="FunCoup" id="R7TVN0">
    <property type="interactions" value="4"/>
</dbReference>
<keyword evidence="2" id="KW-0812">Transmembrane</keyword>
<feature type="transmembrane region" description="Helical" evidence="2">
    <location>
        <begin position="12"/>
        <end position="32"/>
    </location>
</feature>
<feature type="transmembrane region" description="Helical" evidence="2">
    <location>
        <begin position="328"/>
        <end position="349"/>
    </location>
</feature>
<dbReference type="GO" id="GO:0016020">
    <property type="term" value="C:membrane"/>
    <property type="evidence" value="ECO:0007669"/>
    <property type="project" value="UniProtKB-SubCell"/>
</dbReference>
<keyword evidence="2" id="KW-0472">Membrane</keyword>
<feature type="transmembrane region" description="Helical" evidence="2">
    <location>
        <begin position="454"/>
        <end position="474"/>
    </location>
</feature>
<dbReference type="EnsemblMetazoa" id="CapteT62745">
    <property type="protein sequence ID" value="CapteP62745"/>
    <property type="gene ID" value="CapteG62745"/>
</dbReference>
<dbReference type="Proteomes" id="UP000014760">
    <property type="component" value="Unassembled WGS sequence"/>
</dbReference>
<keyword evidence="2" id="KW-1133">Transmembrane helix</keyword>
<dbReference type="Gene3D" id="1.20.1250.20">
    <property type="entry name" value="MFS general substrate transporter like domains"/>
    <property type="match status" value="2"/>
</dbReference>
<dbReference type="OrthoDB" id="6499973at2759"/>
<feature type="domain" description="Major facilitator superfamily (MFS) profile" evidence="3">
    <location>
        <begin position="11"/>
        <end position="509"/>
    </location>
</feature>
<evidence type="ECO:0000313" key="5">
    <source>
        <dbReference type="EnsemblMetazoa" id="CapteP62745"/>
    </source>
</evidence>
<dbReference type="PROSITE" id="PS50850">
    <property type="entry name" value="MFS"/>
    <property type="match status" value="1"/>
</dbReference>
<dbReference type="SUPFAM" id="SSF103473">
    <property type="entry name" value="MFS general substrate transporter"/>
    <property type="match status" value="1"/>
</dbReference>
<feature type="transmembrane region" description="Helical" evidence="2">
    <location>
        <begin position="137"/>
        <end position="156"/>
    </location>
</feature>
<dbReference type="HOGENOM" id="CLU_001265_59_2_1"/>
<reference evidence="5" key="3">
    <citation type="submission" date="2015-06" db="UniProtKB">
        <authorList>
            <consortium name="EnsemblMetazoa"/>
        </authorList>
    </citation>
    <scope>IDENTIFICATION</scope>
</reference>
<reference evidence="6" key="1">
    <citation type="submission" date="2012-12" db="EMBL/GenBank/DDBJ databases">
        <authorList>
            <person name="Hellsten U."/>
            <person name="Grimwood J."/>
            <person name="Chapman J.A."/>
            <person name="Shapiro H."/>
            <person name="Aerts A."/>
            <person name="Otillar R.P."/>
            <person name="Terry A.Y."/>
            <person name="Boore J.L."/>
            <person name="Simakov O."/>
            <person name="Marletaz F."/>
            <person name="Cho S.-J."/>
            <person name="Edsinger-Gonzales E."/>
            <person name="Havlak P."/>
            <person name="Kuo D.-H."/>
            <person name="Larsson T."/>
            <person name="Lv J."/>
            <person name="Arendt D."/>
            <person name="Savage R."/>
            <person name="Osoegawa K."/>
            <person name="de Jong P."/>
            <person name="Lindberg D.R."/>
            <person name="Seaver E.C."/>
            <person name="Weisblat D.A."/>
            <person name="Putnam N.H."/>
            <person name="Grigoriev I.V."/>
            <person name="Rokhsar D.S."/>
        </authorList>
    </citation>
    <scope>NUCLEOTIDE SEQUENCE</scope>
    <source>
        <strain evidence="6">I ESC-2004</strain>
    </source>
</reference>
<evidence type="ECO:0000256" key="2">
    <source>
        <dbReference type="SAM" id="Phobius"/>
    </source>
</evidence>
<feature type="transmembrane region" description="Helical" evidence="2">
    <location>
        <begin position="52"/>
        <end position="70"/>
    </location>
</feature>
<feature type="transmembrane region" description="Helical" evidence="2">
    <location>
        <begin position="426"/>
        <end position="447"/>
    </location>
</feature>
<comment type="subcellular location">
    <subcellularLocation>
        <location evidence="1">Membrane</location>
        <topology evidence="1">Multi-pass membrane protein</topology>
    </subcellularLocation>
</comment>
<feature type="transmembrane region" description="Helical" evidence="2">
    <location>
        <begin position="82"/>
        <end position="102"/>
    </location>
</feature>
<feature type="transmembrane region" description="Helical" evidence="2">
    <location>
        <begin position="108"/>
        <end position="130"/>
    </location>
</feature>
<dbReference type="CDD" id="cd17352">
    <property type="entry name" value="MFS_MCT_SLC16"/>
    <property type="match status" value="1"/>
</dbReference>
<proteinExistence type="predicted"/>
<dbReference type="PANTHER" id="PTHR11360">
    <property type="entry name" value="MONOCARBOXYLATE TRANSPORTER"/>
    <property type="match status" value="1"/>
</dbReference>
<name>R7TVN0_CAPTE</name>
<feature type="non-terminal residue" evidence="4">
    <location>
        <position position="509"/>
    </location>
</feature>
<dbReference type="PANTHER" id="PTHR11360:SF284">
    <property type="entry name" value="EG:103B4.3 PROTEIN-RELATED"/>
    <property type="match status" value="1"/>
</dbReference>
<dbReference type="GO" id="GO:0008028">
    <property type="term" value="F:monocarboxylic acid transmembrane transporter activity"/>
    <property type="evidence" value="ECO:0007669"/>
    <property type="project" value="TreeGrafter"/>
</dbReference>
<dbReference type="EMBL" id="AMQN01002127">
    <property type="status" value="NOT_ANNOTATED_CDS"/>
    <property type="molecule type" value="Genomic_DNA"/>
</dbReference>
<reference evidence="4 6" key="2">
    <citation type="journal article" date="2013" name="Nature">
        <title>Insights into bilaterian evolution from three spiralian genomes.</title>
        <authorList>
            <person name="Simakov O."/>
            <person name="Marletaz F."/>
            <person name="Cho S.J."/>
            <person name="Edsinger-Gonzales E."/>
            <person name="Havlak P."/>
            <person name="Hellsten U."/>
            <person name="Kuo D.H."/>
            <person name="Larsson T."/>
            <person name="Lv J."/>
            <person name="Arendt D."/>
            <person name="Savage R."/>
            <person name="Osoegawa K."/>
            <person name="de Jong P."/>
            <person name="Grimwood J."/>
            <person name="Chapman J.A."/>
            <person name="Shapiro H."/>
            <person name="Aerts A."/>
            <person name="Otillar R.P."/>
            <person name="Terry A.Y."/>
            <person name="Boore J.L."/>
            <person name="Grigoriev I.V."/>
            <person name="Lindberg D.R."/>
            <person name="Seaver E.C."/>
            <person name="Weisblat D.A."/>
            <person name="Putnam N.H."/>
            <person name="Rokhsar D.S."/>
        </authorList>
    </citation>
    <scope>NUCLEOTIDE SEQUENCE</scope>
    <source>
        <strain evidence="4 6">I ESC-2004</strain>
    </source>
</reference>
<accession>R7TVN0</accession>
<dbReference type="InterPro" id="IPR020846">
    <property type="entry name" value="MFS_dom"/>
</dbReference>
<dbReference type="EMBL" id="KB308479">
    <property type="protein sequence ID" value="ELT97769.1"/>
    <property type="molecule type" value="Genomic_DNA"/>
</dbReference>
<dbReference type="InterPro" id="IPR036259">
    <property type="entry name" value="MFS_trans_sf"/>
</dbReference>
<sequence length="509" mass="54946">RLPTPPDGGWGWMVVFGSFMIHVVADGVAYSFGVFLPTFLEYFDSPRSETAWLGSLMIGVTWGSGPIGSIMTNRFGCRATTCIGSILSAAAFILSIFAPNIWFMYFSFGILAGLGLGLIYLPAIVIVTFYFEKKRSFATGLAVCGSGIGTFIFAPLSQFLVDQFGWKGAVLIEAGILLNCCVFGLLFRPLALDPAVESDEKPAEVELVNKNLSALAASEKTMTSVPSLPQAVKLDAEPVRPFTSELMLHRSHESHKKEVSPFARKDAFYSGSLRNIPLYRSNPGMYTQSMASLPVSESSKGSQGGKCSSVARCLRHQSRHLALLKDPVFLLFTVSNFLTSLGFCVPYIYLPDLAHQLGIGRSEGAFLISIVGIANTVGRVVFGWMSDLKCVNRLVLYNTVLTLCGICTALCSFCVVYPMLAAYAAAFGMFIGVYVGLTSVVLVDLLGLEKLTNAFGLLLLFQGAAAVVGPPIAGKMYDLRGNYDDAFYLMGALVALSGLMLFALPFIQK</sequence>
<dbReference type="InterPro" id="IPR011701">
    <property type="entry name" value="MFS"/>
</dbReference>
<evidence type="ECO:0000256" key="1">
    <source>
        <dbReference type="ARBA" id="ARBA00004141"/>
    </source>
</evidence>
<feature type="transmembrane region" description="Helical" evidence="2">
    <location>
        <begin position="394"/>
        <end position="420"/>
    </location>
</feature>
<feature type="transmembrane region" description="Helical" evidence="2">
    <location>
        <begin position="486"/>
        <end position="507"/>
    </location>
</feature>
<gene>
    <name evidence="4" type="ORF">CAPTEDRAFT_62745</name>
</gene>
<feature type="transmembrane region" description="Helical" evidence="2">
    <location>
        <begin position="168"/>
        <end position="187"/>
    </location>
</feature>
<keyword evidence="6" id="KW-1185">Reference proteome</keyword>
<dbReference type="AlphaFoldDB" id="R7TVN0"/>
<protein>
    <recommendedName>
        <fullName evidence="3">Major facilitator superfamily (MFS) profile domain-containing protein</fullName>
    </recommendedName>
</protein>
<evidence type="ECO:0000313" key="6">
    <source>
        <dbReference type="Proteomes" id="UP000014760"/>
    </source>
</evidence>
<organism evidence="4">
    <name type="scientific">Capitella teleta</name>
    <name type="common">Polychaete worm</name>
    <dbReference type="NCBI Taxonomy" id="283909"/>
    <lineage>
        <taxon>Eukaryota</taxon>
        <taxon>Metazoa</taxon>
        <taxon>Spiralia</taxon>
        <taxon>Lophotrochozoa</taxon>
        <taxon>Annelida</taxon>
        <taxon>Polychaeta</taxon>
        <taxon>Sedentaria</taxon>
        <taxon>Scolecida</taxon>
        <taxon>Capitellidae</taxon>
        <taxon>Capitella</taxon>
    </lineage>
</organism>
<dbReference type="InterPro" id="IPR050327">
    <property type="entry name" value="Proton-linked_MCT"/>
</dbReference>
<dbReference type="Pfam" id="PF07690">
    <property type="entry name" value="MFS_1"/>
    <property type="match status" value="2"/>
</dbReference>
<feature type="non-terminal residue" evidence="4">
    <location>
        <position position="1"/>
    </location>
</feature>
<feature type="transmembrane region" description="Helical" evidence="2">
    <location>
        <begin position="364"/>
        <end position="382"/>
    </location>
</feature>
<evidence type="ECO:0000259" key="3">
    <source>
        <dbReference type="PROSITE" id="PS50850"/>
    </source>
</evidence>
<evidence type="ECO:0000313" key="4">
    <source>
        <dbReference type="EMBL" id="ELT97769.1"/>
    </source>
</evidence>